<keyword evidence="1" id="KW-0378">Hydrolase</keyword>
<protein>
    <submittedName>
        <fullName evidence="1">HAD family hydrolase</fullName>
    </submittedName>
</protein>
<organism evidence="1">
    <name type="scientific">Bosea sp. NBC_00436</name>
    <dbReference type="NCBI Taxonomy" id="2969620"/>
    <lineage>
        <taxon>Bacteria</taxon>
        <taxon>Pseudomonadati</taxon>
        <taxon>Pseudomonadota</taxon>
        <taxon>Alphaproteobacteria</taxon>
        <taxon>Hyphomicrobiales</taxon>
        <taxon>Boseaceae</taxon>
        <taxon>Bosea</taxon>
    </lineage>
</organism>
<dbReference type="Gene3D" id="1.10.150.240">
    <property type="entry name" value="Putative phosphatase, domain 2"/>
    <property type="match status" value="1"/>
</dbReference>
<dbReference type="InterPro" id="IPR023198">
    <property type="entry name" value="PGP-like_dom2"/>
</dbReference>
<dbReference type="InterPro" id="IPR036412">
    <property type="entry name" value="HAD-like_sf"/>
</dbReference>
<dbReference type="PANTHER" id="PTHR18901">
    <property type="entry name" value="2-DEOXYGLUCOSE-6-PHOSPHATE PHOSPHATASE 2"/>
    <property type="match status" value="1"/>
</dbReference>
<dbReference type="SFLD" id="SFLDG01129">
    <property type="entry name" value="C1.5:_HAD__Beta-PGM__Phosphata"/>
    <property type="match status" value="1"/>
</dbReference>
<proteinExistence type="predicted"/>
<dbReference type="GO" id="GO:0016787">
    <property type="term" value="F:hydrolase activity"/>
    <property type="evidence" value="ECO:0007669"/>
    <property type="project" value="UniProtKB-KW"/>
</dbReference>
<dbReference type="SFLD" id="SFLDS00003">
    <property type="entry name" value="Haloacid_Dehalogenase"/>
    <property type="match status" value="1"/>
</dbReference>
<sequence>MSIRSINYCPMPSPYQPFDLVILDCDGVLVDSETISCRTLVDILSPFDPSYDLETVMRRYLGRPASAVIEDYERMTGRPASAAFTRDWRTQLFAAFRQDLQPVEGVRTVVEGLGSDYCVASSSDEERIETCLRKTDLWDLFAGRIFSTTRVKRGKPAPDLFLLAASERGVAPERCLVIEDSVSGVTAAKAAGMTAYGLAAGSHFAVLDQRQALLAAGADRLFESWRELSLAPAPN</sequence>
<dbReference type="InterPro" id="IPR006439">
    <property type="entry name" value="HAD-SF_hydro_IA"/>
</dbReference>
<dbReference type="NCBIfam" id="TIGR01509">
    <property type="entry name" value="HAD-SF-IA-v3"/>
    <property type="match status" value="1"/>
</dbReference>
<gene>
    <name evidence="1" type="ORF">NWE54_09910</name>
</gene>
<accession>A0A9E8CTJ8</accession>
<dbReference type="Pfam" id="PF13419">
    <property type="entry name" value="HAD_2"/>
    <property type="match status" value="1"/>
</dbReference>
<dbReference type="CDD" id="cd07526">
    <property type="entry name" value="HAD_BPGM_like"/>
    <property type="match status" value="1"/>
</dbReference>
<dbReference type="EMBL" id="CP102774">
    <property type="protein sequence ID" value="UZF89068.1"/>
    <property type="molecule type" value="Genomic_DNA"/>
</dbReference>
<reference evidence="1" key="1">
    <citation type="submission" date="2022-08" db="EMBL/GenBank/DDBJ databases">
        <title>Complete Genome Sequences of 2 Bosea sp. soil isolates.</title>
        <authorList>
            <person name="Alvarez Arevalo M."/>
            <person name="Sterndorff E.B."/>
            <person name="Faurdal D."/>
            <person name="Joergensen T.S."/>
            <person name="Weber T."/>
        </authorList>
    </citation>
    <scope>NUCLEOTIDE SEQUENCE</scope>
    <source>
        <strain evidence="1">NBC_00436</strain>
    </source>
</reference>
<dbReference type="PANTHER" id="PTHR18901:SF38">
    <property type="entry name" value="PSEUDOURIDINE-5'-PHOSPHATASE"/>
    <property type="match status" value="1"/>
</dbReference>
<dbReference type="InterPro" id="IPR041492">
    <property type="entry name" value="HAD_2"/>
</dbReference>
<dbReference type="Gene3D" id="3.40.50.1000">
    <property type="entry name" value="HAD superfamily/HAD-like"/>
    <property type="match status" value="1"/>
</dbReference>
<dbReference type="InterPro" id="IPR023214">
    <property type="entry name" value="HAD_sf"/>
</dbReference>
<evidence type="ECO:0000313" key="1">
    <source>
        <dbReference type="EMBL" id="UZF89068.1"/>
    </source>
</evidence>
<dbReference type="AlphaFoldDB" id="A0A9E8CTJ8"/>
<dbReference type="SUPFAM" id="SSF56784">
    <property type="entry name" value="HAD-like"/>
    <property type="match status" value="1"/>
</dbReference>
<name>A0A9E8CTJ8_9HYPH</name>